<dbReference type="InterPro" id="IPR029068">
    <property type="entry name" value="Glyas_Bleomycin-R_OHBP_Dase"/>
</dbReference>
<dbReference type="CDD" id="cd06587">
    <property type="entry name" value="VOC"/>
    <property type="match status" value="1"/>
</dbReference>
<sequence length="159" mass="17474">MPIRAAECANRQQIDHPIDDDGVLSPGVGHHRLVSDERTNASWTGVTIDCVDPARLARFWSDLLGRPRTAEMDAPGWASVGSRHDTAPRLTFQAVPEARAGKVRIHLDVSVGDVEEARRRIEALGGSWAGVRHDYDEGSVLTMCDPEGNEFCIVSYAER</sequence>
<dbReference type="InterPro" id="IPR037523">
    <property type="entry name" value="VOC_core"/>
</dbReference>
<proteinExistence type="predicted"/>
<dbReference type="Gene3D" id="3.10.180.10">
    <property type="entry name" value="2,3-Dihydroxybiphenyl 1,2-Dioxygenase, domain 1"/>
    <property type="match status" value="1"/>
</dbReference>
<organism evidence="2 3">
    <name type="scientific">Dermacoccus profundi</name>
    <dbReference type="NCBI Taxonomy" id="322602"/>
    <lineage>
        <taxon>Bacteria</taxon>
        <taxon>Bacillati</taxon>
        <taxon>Actinomycetota</taxon>
        <taxon>Actinomycetes</taxon>
        <taxon>Micrococcales</taxon>
        <taxon>Dermacoccaceae</taxon>
        <taxon>Dermacoccus</taxon>
    </lineage>
</organism>
<gene>
    <name evidence="2" type="ORF">GCM10009763_16590</name>
</gene>
<reference evidence="2 3" key="1">
    <citation type="journal article" date="2019" name="Int. J. Syst. Evol. Microbiol.">
        <title>The Global Catalogue of Microorganisms (GCM) 10K type strain sequencing project: providing services to taxonomists for standard genome sequencing and annotation.</title>
        <authorList>
            <consortium name="The Broad Institute Genomics Platform"/>
            <consortium name="The Broad Institute Genome Sequencing Center for Infectious Disease"/>
            <person name="Wu L."/>
            <person name="Ma J."/>
        </authorList>
    </citation>
    <scope>NUCLEOTIDE SEQUENCE [LARGE SCALE GENOMIC DNA]</scope>
    <source>
        <strain evidence="2 3">JCM 14589</strain>
    </source>
</reference>
<evidence type="ECO:0000313" key="3">
    <source>
        <dbReference type="Proteomes" id="UP001500350"/>
    </source>
</evidence>
<dbReference type="Proteomes" id="UP001500350">
    <property type="component" value="Unassembled WGS sequence"/>
</dbReference>
<dbReference type="InterPro" id="IPR041581">
    <property type="entry name" value="Glyoxalase_6"/>
</dbReference>
<dbReference type="PANTHER" id="PTHR35908">
    <property type="entry name" value="HYPOTHETICAL FUSION PROTEIN"/>
    <property type="match status" value="1"/>
</dbReference>
<dbReference type="SUPFAM" id="SSF54593">
    <property type="entry name" value="Glyoxalase/Bleomycin resistance protein/Dihydroxybiphenyl dioxygenase"/>
    <property type="match status" value="1"/>
</dbReference>
<evidence type="ECO:0000313" key="2">
    <source>
        <dbReference type="EMBL" id="GAA1569171.1"/>
    </source>
</evidence>
<comment type="caution">
    <text evidence="2">The sequence shown here is derived from an EMBL/GenBank/DDBJ whole genome shotgun (WGS) entry which is preliminary data.</text>
</comment>
<evidence type="ECO:0000259" key="1">
    <source>
        <dbReference type="PROSITE" id="PS51819"/>
    </source>
</evidence>
<name>A0ABN2D4Z5_9MICO</name>
<dbReference type="PANTHER" id="PTHR35908:SF1">
    <property type="entry name" value="CONSERVED PROTEIN"/>
    <property type="match status" value="1"/>
</dbReference>
<dbReference type="PROSITE" id="PS51819">
    <property type="entry name" value="VOC"/>
    <property type="match status" value="1"/>
</dbReference>
<feature type="domain" description="VOC" evidence="1">
    <location>
        <begin position="42"/>
        <end position="156"/>
    </location>
</feature>
<accession>A0ABN2D4Z5</accession>
<dbReference type="EMBL" id="BAAANW010000012">
    <property type="protein sequence ID" value="GAA1569171.1"/>
    <property type="molecule type" value="Genomic_DNA"/>
</dbReference>
<dbReference type="Pfam" id="PF18029">
    <property type="entry name" value="Glyoxalase_6"/>
    <property type="match status" value="1"/>
</dbReference>
<keyword evidence="3" id="KW-1185">Reference proteome</keyword>
<protein>
    <recommendedName>
        <fullName evidence="1">VOC domain-containing protein</fullName>
    </recommendedName>
</protein>